<reference evidence="5" key="1">
    <citation type="journal article" date="2018" name="Genome Res.">
        <title>The genomic architecture and molecular evolution of ant odorant receptors.</title>
        <authorList>
            <person name="McKenzie S.K."/>
            <person name="Kronauer D.J.C."/>
        </authorList>
    </citation>
    <scope>NUCLEOTIDE SEQUENCE [LARGE SCALE GENOMIC DNA]</scope>
    <source>
        <strain evidence="5">Clonal line C1</strain>
    </source>
</reference>
<accession>A0A3L8D509</accession>
<keyword evidence="4" id="KW-0812">Transmembrane</keyword>
<dbReference type="EMBL" id="QOIP01000013">
    <property type="protein sequence ID" value="RLU15316.1"/>
    <property type="molecule type" value="Genomic_DNA"/>
</dbReference>
<proteinExistence type="predicted"/>
<evidence type="ECO:0000256" key="2">
    <source>
        <dbReference type="ARBA" id="ARBA00022737"/>
    </source>
</evidence>
<evidence type="ECO:0000256" key="3">
    <source>
        <dbReference type="ARBA" id="ARBA00022837"/>
    </source>
</evidence>
<dbReference type="Gene3D" id="1.10.238.10">
    <property type="entry name" value="EF-hand"/>
    <property type="match status" value="1"/>
</dbReference>
<comment type="caution">
    <text evidence="5">The sequence shown here is derived from an EMBL/GenBank/DDBJ whole genome shotgun (WGS) entry which is preliminary data.</text>
</comment>
<dbReference type="InterPro" id="IPR052110">
    <property type="entry name" value="MCFD2-like"/>
</dbReference>
<dbReference type="AlphaFoldDB" id="A0A3L8D509"/>
<dbReference type="SUPFAM" id="SSF47473">
    <property type="entry name" value="EF-hand"/>
    <property type="match status" value="1"/>
</dbReference>
<gene>
    <name evidence="5" type="ORF">DMN91_012310</name>
</gene>
<dbReference type="PANTHER" id="PTHR23104">
    <property type="entry name" value="MULTIPLE COAGULATION FACTOR DEFICIENCY PROTEIN 2 NEURAL STEM CELL DERIVED NEURONAL SURVIVAL PROTEIN"/>
    <property type="match status" value="1"/>
</dbReference>
<dbReference type="PROSITE" id="PS00018">
    <property type="entry name" value="EF_HAND_1"/>
    <property type="match status" value="1"/>
</dbReference>
<feature type="transmembrane region" description="Helical" evidence="4">
    <location>
        <begin position="23"/>
        <end position="41"/>
    </location>
</feature>
<evidence type="ECO:0000313" key="5">
    <source>
        <dbReference type="EMBL" id="RLU15316.1"/>
    </source>
</evidence>
<evidence type="ECO:0000256" key="1">
    <source>
        <dbReference type="ARBA" id="ARBA00022729"/>
    </source>
</evidence>
<dbReference type="InterPro" id="IPR018247">
    <property type="entry name" value="EF_Hand_1_Ca_BS"/>
</dbReference>
<dbReference type="PANTHER" id="PTHR23104:SF1">
    <property type="entry name" value="EF-HAND DOMAIN-CONTAINING PROTEIN"/>
    <property type="match status" value="1"/>
</dbReference>
<keyword evidence="1" id="KW-0732">Signal</keyword>
<keyword evidence="3" id="KW-0106">Calcium</keyword>
<name>A0A3L8D509_OOCBI</name>
<sequence length="191" mass="22451">MPYLNYRFDNHTDRFYFIQTDNGMAVLLVISLCLGMVTGHFRGPHHPKSSVSHHHYKPQNDIKLTQDTELLHDTTHLKEDMGPVADELDFSKMTKQEIEFHYFQSHDIDNNTKLDGLELLHAIQHTFHEHANDEEDTIQSEDLPWIVELIDKVLEEDDLNKDGYLEYVEYVLGRQRDHAVQKNRDKLRIGT</sequence>
<dbReference type="InterPro" id="IPR011992">
    <property type="entry name" value="EF-hand-dom_pair"/>
</dbReference>
<reference evidence="5" key="2">
    <citation type="submission" date="2018-07" db="EMBL/GenBank/DDBJ databases">
        <authorList>
            <person name="Mckenzie S.K."/>
            <person name="Kronauer D.J.C."/>
        </authorList>
    </citation>
    <scope>NUCLEOTIDE SEQUENCE</scope>
    <source>
        <strain evidence="5">Clonal line C1</strain>
    </source>
</reference>
<keyword evidence="4" id="KW-0472">Membrane</keyword>
<evidence type="ECO:0000256" key="4">
    <source>
        <dbReference type="SAM" id="Phobius"/>
    </source>
</evidence>
<keyword evidence="4" id="KW-1133">Transmembrane helix</keyword>
<organism evidence="5">
    <name type="scientific">Ooceraea biroi</name>
    <name type="common">Clonal raider ant</name>
    <name type="synonym">Cerapachys biroi</name>
    <dbReference type="NCBI Taxonomy" id="2015173"/>
    <lineage>
        <taxon>Eukaryota</taxon>
        <taxon>Metazoa</taxon>
        <taxon>Ecdysozoa</taxon>
        <taxon>Arthropoda</taxon>
        <taxon>Hexapoda</taxon>
        <taxon>Insecta</taxon>
        <taxon>Pterygota</taxon>
        <taxon>Neoptera</taxon>
        <taxon>Endopterygota</taxon>
        <taxon>Hymenoptera</taxon>
        <taxon>Apocrita</taxon>
        <taxon>Aculeata</taxon>
        <taxon>Formicoidea</taxon>
        <taxon>Formicidae</taxon>
        <taxon>Dorylinae</taxon>
        <taxon>Ooceraea</taxon>
    </lineage>
</organism>
<protein>
    <submittedName>
        <fullName evidence="5">Uncharacterized protein</fullName>
    </submittedName>
</protein>
<keyword evidence="2" id="KW-0677">Repeat</keyword>
<dbReference type="OrthoDB" id="289247at2759"/>
<dbReference type="Proteomes" id="UP000279307">
    <property type="component" value="Chromosome 13"/>
</dbReference>